<dbReference type="SMART" id="SM00448">
    <property type="entry name" value="REC"/>
    <property type="match status" value="1"/>
</dbReference>
<dbReference type="EMBL" id="CYZE01000006">
    <property type="protein sequence ID" value="CUO44167.1"/>
    <property type="molecule type" value="Genomic_DNA"/>
</dbReference>
<dbReference type="PANTHER" id="PTHR43280:SF29">
    <property type="entry name" value="ARAC-FAMILY TRANSCRIPTIONAL REGULATOR"/>
    <property type="match status" value="1"/>
</dbReference>
<dbReference type="PROSITE" id="PS50110">
    <property type="entry name" value="RESPONSE_REGULATORY"/>
    <property type="match status" value="1"/>
</dbReference>
<dbReference type="Proteomes" id="UP000261257">
    <property type="component" value="Unassembled WGS sequence"/>
</dbReference>
<reference evidence="10 12" key="2">
    <citation type="submission" date="2018-08" db="EMBL/GenBank/DDBJ databases">
        <title>A genome reference for cultivated species of the human gut microbiota.</title>
        <authorList>
            <person name="Zou Y."/>
            <person name="Xue W."/>
            <person name="Luo G."/>
        </authorList>
    </citation>
    <scope>NUCLEOTIDE SEQUENCE [LARGE SCALE GENOMIC DNA]</scope>
    <source>
        <strain evidence="10 12">TF05-11AC</strain>
    </source>
</reference>
<dbReference type="SMART" id="SM00342">
    <property type="entry name" value="HTH_ARAC"/>
    <property type="match status" value="1"/>
</dbReference>
<dbReference type="Pfam" id="PF12833">
    <property type="entry name" value="HTH_18"/>
    <property type="match status" value="1"/>
</dbReference>
<keyword evidence="3 9" id="KW-0238">DNA-binding</keyword>
<dbReference type="InterPro" id="IPR018060">
    <property type="entry name" value="HTH_AraC"/>
</dbReference>
<keyword evidence="6" id="KW-0597">Phosphoprotein</keyword>
<accession>A0A174F3L7</accession>
<evidence type="ECO:0000313" key="11">
    <source>
        <dbReference type="Proteomes" id="UP000095651"/>
    </source>
</evidence>
<organism evidence="9 11">
    <name type="scientific">Hungatella hathewayi</name>
    <dbReference type="NCBI Taxonomy" id="154046"/>
    <lineage>
        <taxon>Bacteria</taxon>
        <taxon>Bacillati</taxon>
        <taxon>Bacillota</taxon>
        <taxon>Clostridia</taxon>
        <taxon>Lachnospirales</taxon>
        <taxon>Lachnospiraceae</taxon>
        <taxon>Hungatella</taxon>
    </lineage>
</organism>
<keyword evidence="2" id="KW-0805">Transcription regulation</keyword>
<dbReference type="SUPFAM" id="SSF52172">
    <property type="entry name" value="CheY-like"/>
    <property type="match status" value="1"/>
</dbReference>
<evidence type="ECO:0000256" key="5">
    <source>
        <dbReference type="ARBA" id="ARBA00024867"/>
    </source>
</evidence>
<evidence type="ECO:0000259" key="8">
    <source>
        <dbReference type="PROSITE" id="PS50110"/>
    </source>
</evidence>
<dbReference type="PROSITE" id="PS01124">
    <property type="entry name" value="HTH_ARAC_FAMILY_2"/>
    <property type="match status" value="1"/>
</dbReference>
<dbReference type="Pfam" id="PF00072">
    <property type="entry name" value="Response_reg"/>
    <property type="match status" value="1"/>
</dbReference>
<proteinExistence type="predicted"/>
<dbReference type="EMBL" id="QSSQ01000047">
    <property type="protein sequence ID" value="RGL95147.1"/>
    <property type="molecule type" value="Genomic_DNA"/>
</dbReference>
<dbReference type="SUPFAM" id="SSF46689">
    <property type="entry name" value="Homeodomain-like"/>
    <property type="match status" value="1"/>
</dbReference>
<dbReference type="RefSeq" id="WP_055656030.1">
    <property type="nucleotide sequence ID" value="NZ_CABIXC010000006.1"/>
</dbReference>
<dbReference type="PANTHER" id="PTHR43280">
    <property type="entry name" value="ARAC-FAMILY TRANSCRIPTIONAL REGULATOR"/>
    <property type="match status" value="1"/>
</dbReference>
<evidence type="ECO:0000256" key="4">
    <source>
        <dbReference type="ARBA" id="ARBA00023163"/>
    </source>
</evidence>
<evidence type="ECO:0000256" key="2">
    <source>
        <dbReference type="ARBA" id="ARBA00023015"/>
    </source>
</evidence>
<dbReference type="InterPro" id="IPR009057">
    <property type="entry name" value="Homeodomain-like_sf"/>
</dbReference>
<keyword evidence="4" id="KW-0804">Transcription</keyword>
<dbReference type="InterPro" id="IPR001789">
    <property type="entry name" value="Sig_transdc_resp-reg_receiver"/>
</dbReference>
<sequence length="485" mass="56493">MLKVLIVDDEYIVRRGLRKIVPWEKLEVVIAGEAECVDDAVDIAFKVYPDIVICDIRLPGGEGFVLIDEIRKIVPWVQFIMITAHSDKQYMLKAIYMGVCDYLFKPAKVEDIKEAVMRAREKVTAYHNKMKKDQSYQKFIQENLDVLRENFLRNLLLETAQEEKALEDGSALKLYLKGPYYRVLRLTVKAEELYEAEQLVSSFLEPWSPAIVQPEDNERNFAVLLNSSDENDEKIILEQLSSVRIEQIQISAICDKLSDLAKEYRLLQGVKQVGMEQGHHQMGQSDTELQQIKETLYEAVKYHDSMEEIKRLFHQYMICAKEKEVPEEEIVIQSRNMVDTIRILTGVPGGRREVEANLHEIYQEFSDLCNQVQEGKKYLLDDISGKALYFIKKRYMEDLSLEQIAAELFMSSSYLSRIIKERTGHGFGYWLNYYRIEAAKKKLSNPEKSIEEVASECGYHSYRIFSENFRKYTGKTASTWRLDKQ</sequence>
<comment type="function">
    <text evidence="5">May play the central regulatory role in sporulation. It may be an element of the effector pathway responsible for the activation of sporulation genes in response to nutritional stress. Spo0A may act in concert with spo0H (a sigma factor) to control the expression of some genes that are critical to the sporulation process.</text>
</comment>
<dbReference type="GO" id="GO:0000160">
    <property type="term" value="P:phosphorelay signal transduction system"/>
    <property type="evidence" value="ECO:0007669"/>
    <property type="project" value="InterPro"/>
</dbReference>
<feature type="domain" description="Response regulatory" evidence="8">
    <location>
        <begin position="3"/>
        <end position="120"/>
    </location>
</feature>
<evidence type="ECO:0000313" key="12">
    <source>
        <dbReference type="Proteomes" id="UP000261257"/>
    </source>
</evidence>
<name>A0A174F3L7_9FIRM</name>
<dbReference type="Gene3D" id="1.10.10.60">
    <property type="entry name" value="Homeodomain-like"/>
    <property type="match status" value="2"/>
</dbReference>
<evidence type="ECO:0000259" key="7">
    <source>
        <dbReference type="PROSITE" id="PS01124"/>
    </source>
</evidence>
<dbReference type="InterPro" id="IPR018062">
    <property type="entry name" value="HTH_AraC-typ_CS"/>
</dbReference>
<evidence type="ECO:0000313" key="9">
    <source>
        <dbReference type="EMBL" id="CUO44167.1"/>
    </source>
</evidence>
<dbReference type="Gene3D" id="3.40.50.2300">
    <property type="match status" value="1"/>
</dbReference>
<evidence type="ECO:0000256" key="6">
    <source>
        <dbReference type="PROSITE-ProRule" id="PRU00169"/>
    </source>
</evidence>
<evidence type="ECO:0000256" key="3">
    <source>
        <dbReference type="ARBA" id="ARBA00023125"/>
    </source>
</evidence>
<dbReference type="GO" id="GO:0003700">
    <property type="term" value="F:DNA-binding transcription factor activity"/>
    <property type="evidence" value="ECO:0007669"/>
    <property type="project" value="InterPro"/>
</dbReference>
<dbReference type="GO" id="GO:0043565">
    <property type="term" value="F:sequence-specific DNA binding"/>
    <property type="evidence" value="ECO:0007669"/>
    <property type="project" value="InterPro"/>
</dbReference>
<reference evidence="9 11" key="1">
    <citation type="submission" date="2015-09" db="EMBL/GenBank/DDBJ databases">
        <authorList>
            <consortium name="Pathogen Informatics"/>
        </authorList>
    </citation>
    <scope>NUCLEOTIDE SEQUENCE [LARGE SCALE GENOMIC DNA]</scope>
    <source>
        <strain evidence="9 11">2789STDY5608850</strain>
    </source>
</reference>
<dbReference type="Proteomes" id="UP000095651">
    <property type="component" value="Unassembled WGS sequence"/>
</dbReference>
<dbReference type="PROSITE" id="PS00041">
    <property type="entry name" value="HTH_ARAC_FAMILY_1"/>
    <property type="match status" value="1"/>
</dbReference>
<evidence type="ECO:0000313" key="10">
    <source>
        <dbReference type="EMBL" id="RGL95147.1"/>
    </source>
</evidence>
<protein>
    <recommendedName>
        <fullName evidence="1">Stage 0 sporulation protein A homolog</fullName>
    </recommendedName>
</protein>
<feature type="modified residue" description="4-aspartylphosphate" evidence="6">
    <location>
        <position position="55"/>
    </location>
</feature>
<dbReference type="AlphaFoldDB" id="A0A174F3L7"/>
<gene>
    <name evidence="9" type="primary">devR</name>
    <name evidence="10" type="ORF">DXC39_28395</name>
    <name evidence="9" type="ORF">ERS852407_02835</name>
</gene>
<dbReference type="CDD" id="cd17536">
    <property type="entry name" value="REC_YesN-like"/>
    <property type="match status" value="1"/>
</dbReference>
<feature type="domain" description="HTH araC/xylS-type" evidence="7">
    <location>
        <begin position="385"/>
        <end position="483"/>
    </location>
</feature>
<evidence type="ECO:0000256" key="1">
    <source>
        <dbReference type="ARBA" id="ARBA00018672"/>
    </source>
</evidence>
<dbReference type="InterPro" id="IPR011006">
    <property type="entry name" value="CheY-like_superfamily"/>
</dbReference>